<sequence length="712" mass="74899">MDRGGQLQAAAMWSSLERCAKATELQSRIGPAVEQQVLPLLGAALAAFVQLVLGHMEAHRAEARVQTLGCELLGSLLADAAGRRCLAGAPAAEALLSAARSHPDHEGVQGQVWWALGKLEGVRALRHVAEEPGLWRSPVAVRCAMSVAPDWAEQLRSAGASWAERAELAVVAKQMMERFPGEVKLHIDGLKTIELLADASLPQDSLADAVGFVGFAFTEMQLHVARPRVVYAAATALLGLCEGSAPVMQAVRSEQRVQALLGEVLQRHAASPAQVLERVALLHLAIFGPRGLLAALEALRGSLSGDSEVIPELLHALAKADDGFAADAHAMQLVCELGTGRSNRTAAAIAAVGRLAELSLQEGSNPEVAAGGVSWILQKVREELSLDKDRDVNVYNTAFSALTVCALRSERVSRGLMEAGIVALIDKIIEDDYWGFTFDTLQQVVYAMALFGGVEAVLDKMRSYPDAPVLAEASFNMLTEITDAADPVADGGVLGRCAVAILERCHLATKRFGERFAAARLRAGGCLGAYLVHALDAGGLQDADIEKYVGVLISIMRQYAKDQPRARLVCVLVRGTSLALDGSQGRSRDVLVQAMSGCQAAEPLAELCHVENSDLAQEAALALALLRGPEALLQLLEGSPGSLGVQAAAVRGLGELARRNFAFSDAVLRQRVLAVLAAASASPSLASLGAVAIGLIEAQGRVAVSLPPGAAV</sequence>
<dbReference type="SUPFAM" id="SSF48371">
    <property type="entry name" value="ARM repeat"/>
    <property type="match status" value="1"/>
</dbReference>
<dbReference type="Gene3D" id="1.25.10.10">
    <property type="entry name" value="Leucine-rich Repeat Variant"/>
    <property type="match status" value="2"/>
</dbReference>
<dbReference type="AlphaFoldDB" id="A0A7S4UQ66"/>
<name>A0A7S4UQ66_9DINO</name>
<dbReference type="InterPro" id="IPR016024">
    <property type="entry name" value="ARM-type_fold"/>
</dbReference>
<gene>
    <name evidence="1" type="ORF">AMON00008_LOCUS5414</name>
</gene>
<dbReference type="EMBL" id="HBNR01008238">
    <property type="protein sequence ID" value="CAE4565795.1"/>
    <property type="molecule type" value="Transcribed_RNA"/>
</dbReference>
<proteinExistence type="predicted"/>
<dbReference type="InterPro" id="IPR011989">
    <property type="entry name" value="ARM-like"/>
</dbReference>
<evidence type="ECO:0000313" key="1">
    <source>
        <dbReference type="EMBL" id="CAE4565795.1"/>
    </source>
</evidence>
<reference evidence="1" key="1">
    <citation type="submission" date="2021-01" db="EMBL/GenBank/DDBJ databases">
        <authorList>
            <person name="Corre E."/>
            <person name="Pelletier E."/>
            <person name="Niang G."/>
            <person name="Scheremetjew M."/>
            <person name="Finn R."/>
            <person name="Kale V."/>
            <person name="Holt S."/>
            <person name="Cochrane G."/>
            <person name="Meng A."/>
            <person name="Brown T."/>
            <person name="Cohen L."/>
        </authorList>
    </citation>
    <scope>NUCLEOTIDE SEQUENCE</scope>
    <source>
        <strain evidence="1">CCMP3105</strain>
    </source>
</reference>
<evidence type="ECO:0008006" key="2">
    <source>
        <dbReference type="Google" id="ProtNLM"/>
    </source>
</evidence>
<organism evidence="1">
    <name type="scientific">Alexandrium monilatum</name>
    <dbReference type="NCBI Taxonomy" id="311494"/>
    <lineage>
        <taxon>Eukaryota</taxon>
        <taxon>Sar</taxon>
        <taxon>Alveolata</taxon>
        <taxon>Dinophyceae</taxon>
        <taxon>Gonyaulacales</taxon>
        <taxon>Pyrocystaceae</taxon>
        <taxon>Alexandrium</taxon>
    </lineage>
</organism>
<protein>
    <recommendedName>
        <fullName evidence="2">Tubulin-specific chaperone D</fullName>
    </recommendedName>
</protein>
<accession>A0A7S4UQ66</accession>